<feature type="compositionally biased region" description="Polar residues" evidence="1">
    <location>
        <begin position="75"/>
        <end position="86"/>
    </location>
</feature>
<evidence type="ECO:0000313" key="3">
    <source>
        <dbReference type="Proteomes" id="UP000271098"/>
    </source>
</evidence>
<reference evidence="4" key="1">
    <citation type="submission" date="2016-06" db="UniProtKB">
        <authorList>
            <consortium name="WormBaseParasite"/>
        </authorList>
    </citation>
    <scope>IDENTIFICATION</scope>
</reference>
<protein>
    <submittedName>
        <fullName evidence="4">Polyprotein</fullName>
    </submittedName>
</protein>
<proteinExistence type="predicted"/>
<sequence length="146" mass="16265">SVCSAPAATVSQWSTFRDSDVIAHEQSDASAYEWDEYNPPVKAEDDWTHDGSVPDDMSVLTIEDDFQMQLSDLHSVNNDFDSSTPESHPYNHADELPTPTKERPPRPVAAVTGNCALKHSFILGTVMKNTDTYNPRLGRLVSFMHL</sequence>
<gene>
    <name evidence="2" type="ORF">GPUH_LOCUS4982</name>
</gene>
<keyword evidence="3" id="KW-1185">Reference proteome</keyword>
<dbReference type="Proteomes" id="UP000271098">
    <property type="component" value="Unassembled WGS sequence"/>
</dbReference>
<evidence type="ECO:0000256" key="1">
    <source>
        <dbReference type="SAM" id="MobiDB-lite"/>
    </source>
</evidence>
<accession>A0A183D8D9</accession>
<dbReference type="AlphaFoldDB" id="A0A183D8D9"/>
<feature type="region of interest" description="Disordered" evidence="1">
    <location>
        <begin position="75"/>
        <end position="107"/>
    </location>
</feature>
<organism evidence="4">
    <name type="scientific">Gongylonema pulchrum</name>
    <dbReference type="NCBI Taxonomy" id="637853"/>
    <lineage>
        <taxon>Eukaryota</taxon>
        <taxon>Metazoa</taxon>
        <taxon>Ecdysozoa</taxon>
        <taxon>Nematoda</taxon>
        <taxon>Chromadorea</taxon>
        <taxon>Rhabditida</taxon>
        <taxon>Spirurina</taxon>
        <taxon>Spiruromorpha</taxon>
        <taxon>Spiruroidea</taxon>
        <taxon>Gongylonematidae</taxon>
        <taxon>Gongylonema</taxon>
    </lineage>
</organism>
<evidence type="ECO:0000313" key="4">
    <source>
        <dbReference type="WBParaSite" id="GPUH_0000498701-mRNA-1"/>
    </source>
</evidence>
<dbReference type="WBParaSite" id="GPUH_0000498701-mRNA-1">
    <property type="protein sequence ID" value="GPUH_0000498701-mRNA-1"/>
    <property type="gene ID" value="GPUH_0000498701"/>
</dbReference>
<name>A0A183D8D9_9BILA</name>
<dbReference type="EMBL" id="UYRT01010015">
    <property type="protein sequence ID" value="VDK48460.1"/>
    <property type="molecule type" value="Genomic_DNA"/>
</dbReference>
<feature type="compositionally biased region" description="Basic and acidic residues" evidence="1">
    <location>
        <begin position="89"/>
        <end position="105"/>
    </location>
</feature>
<reference evidence="2 3" key="2">
    <citation type="submission" date="2018-11" db="EMBL/GenBank/DDBJ databases">
        <authorList>
            <consortium name="Pathogen Informatics"/>
        </authorList>
    </citation>
    <scope>NUCLEOTIDE SEQUENCE [LARGE SCALE GENOMIC DNA]</scope>
</reference>
<evidence type="ECO:0000313" key="2">
    <source>
        <dbReference type="EMBL" id="VDK48460.1"/>
    </source>
</evidence>